<protein>
    <submittedName>
        <fullName evidence="2">Uncharacterized protein</fullName>
    </submittedName>
</protein>
<accession>A0A9Q9AH98</accession>
<evidence type="ECO:0000313" key="3">
    <source>
        <dbReference type="Proteomes" id="UP001056384"/>
    </source>
</evidence>
<feature type="region of interest" description="Disordered" evidence="1">
    <location>
        <begin position="1"/>
        <end position="179"/>
    </location>
</feature>
<gene>
    <name evidence="2" type="ORF">Slin15195_G027030</name>
</gene>
<reference evidence="2" key="1">
    <citation type="submission" date="2022-06" db="EMBL/GenBank/DDBJ databases">
        <title>Complete genome sequences of two strains of the flax pathogen Septoria linicola.</title>
        <authorList>
            <person name="Lapalu N."/>
            <person name="Simon A."/>
            <person name="Demenou B."/>
            <person name="Paumier D."/>
            <person name="Guillot M.-P."/>
            <person name="Gout L."/>
            <person name="Valade R."/>
        </authorList>
    </citation>
    <scope>NUCLEOTIDE SEQUENCE</scope>
    <source>
        <strain evidence="2">SE15195</strain>
    </source>
</reference>
<name>A0A9Q9AH98_9PEZI</name>
<dbReference type="Proteomes" id="UP001056384">
    <property type="component" value="Chromosome 2"/>
</dbReference>
<feature type="compositionally biased region" description="Basic and acidic residues" evidence="1">
    <location>
        <begin position="136"/>
        <end position="179"/>
    </location>
</feature>
<feature type="compositionally biased region" description="Low complexity" evidence="1">
    <location>
        <begin position="120"/>
        <end position="133"/>
    </location>
</feature>
<proteinExistence type="predicted"/>
<dbReference type="AlphaFoldDB" id="A0A9Q9AH98"/>
<sequence>MAENKIEGNKGQFSAAVPQPEPTINDKHQPGKIVPGSNDAIPEFQAEVLPAGSAPDKDTYEPQPTNEAPPVQAYSKKGEGETTKASDTIAGATSGDVHKGLGKPVEGQSSKELRDGTHTSGGVEAVGGSASQSDINPHDPQHKSQRALDKDEAVVGRGDKASAQDREPETAESVASERK</sequence>
<dbReference type="EMBL" id="CP099419">
    <property type="protein sequence ID" value="USW49384.1"/>
    <property type="molecule type" value="Genomic_DNA"/>
</dbReference>
<evidence type="ECO:0000313" key="2">
    <source>
        <dbReference type="EMBL" id="USW49384.1"/>
    </source>
</evidence>
<evidence type="ECO:0000256" key="1">
    <source>
        <dbReference type="SAM" id="MobiDB-lite"/>
    </source>
</evidence>
<keyword evidence="3" id="KW-1185">Reference proteome</keyword>
<organism evidence="2 3">
    <name type="scientific">Septoria linicola</name>
    <dbReference type="NCBI Taxonomy" id="215465"/>
    <lineage>
        <taxon>Eukaryota</taxon>
        <taxon>Fungi</taxon>
        <taxon>Dikarya</taxon>
        <taxon>Ascomycota</taxon>
        <taxon>Pezizomycotina</taxon>
        <taxon>Dothideomycetes</taxon>
        <taxon>Dothideomycetidae</taxon>
        <taxon>Mycosphaerellales</taxon>
        <taxon>Mycosphaerellaceae</taxon>
        <taxon>Septoria</taxon>
    </lineage>
</organism>